<evidence type="ECO:0000313" key="6">
    <source>
        <dbReference type="Proteomes" id="UP000050525"/>
    </source>
</evidence>
<dbReference type="STRING" id="8496.A0A151NL78"/>
<dbReference type="InterPro" id="IPR020904">
    <property type="entry name" value="Sc_DH/Rdtase_CS"/>
</dbReference>
<evidence type="ECO:0000256" key="1">
    <source>
        <dbReference type="ARBA" id="ARBA00006484"/>
    </source>
</evidence>
<protein>
    <submittedName>
        <fullName evidence="5">Retinol dehydrogenase 8-like</fullName>
    </submittedName>
</protein>
<keyword evidence="2" id="KW-0560">Oxidoreductase</keyword>
<dbReference type="PROSITE" id="PS00061">
    <property type="entry name" value="ADH_SHORT"/>
    <property type="match status" value="1"/>
</dbReference>
<dbReference type="PRINTS" id="PR00080">
    <property type="entry name" value="SDRFAMILY"/>
</dbReference>
<dbReference type="AlphaFoldDB" id="A0A151NL78"/>
<dbReference type="GO" id="GO:0006629">
    <property type="term" value="P:lipid metabolic process"/>
    <property type="evidence" value="ECO:0007669"/>
    <property type="project" value="UniProtKB-ARBA"/>
</dbReference>
<dbReference type="Gene3D" id="3.40.50.720">
    <property type="entry name" value="NAD(P)-binding Rossmann-like Domain"/>
    <property type="match status" value="1"/>
</dbReference>
<sequence>MVLGFDLQAGGPPEWQLIGEGLHFLGGSLCWQQSGHWDRGRQAFQGPGTQLLHLSPAGLNPNCTSLPDAAVSDREGRMSCRNVLITGCSSGIGLALAVHLARDELRRFRVVATMRDLGRRGELETRAGTALGHTLEIRQLDVDCEESVRRCVEAIPQRRVDVLVSNAGRGLVGPLELQSVEAARRLLDTNVLGLLRLVRQVLPDMKRRRSGHVVVMSSVLGLQGLLFNDLYCASKFAVEGFCESLALQALKFGVHISLIEPGPVATEFERKLYEEAATLDLSGLDPETRELFQGFYLPYSREVFAALAQSPAEVAEHTARVITSESPPFRSQTNSLYAPLATLKHADTSGHLPLAAFQRLIFQHDRLFKASLSLLKLLQWRKRRDMDHTKTP</sequence>
<dbReference type="EMBL" id="AKHW03002666">
    <property type="protein sequence ID" value="KYO37557.1"/>
    <property type="molecule type" value="Genomic_DNA"/>
</dbReference>
<name>A0A151NL78_ALLMI</name>
<evidence type="ECO:0000313" key="5">
    <source>
        <dbReference type="EMBL" id="KYO37557.1"/>
    </source>
</evidence>
<keyword evidence="6" id="KW-1185">Reference proteome</keyword>
<evidence type="ECO:0000256" key="2">
    <source>
        <dbReference type="ARBA" id="ARBA00023002"/>
    </source>
</evidence>
<dbReference type="Proteomes" id="UP000050525">
    <property type="component" value="Unassembled WGS sequence"/>
</dbReference>
<accession>A0A151NL78</accession>
<dbReference type="Pfam" id="PF00106">
    <property type="entry name" value="adh_short"/>
    <property type="match status" value="1"/>
</dbReference>
<proteinExistence type="inferred from homology"/>
<feature type="domain" description="Ketoreductase" evidence="4">
    <location>
        <begin position="81"/>
        <end position="262"/>
    </location>
</feature>
<dbReference type="GO" id="GO:0016491">
    <property type="term" value="F:oxidoreductase activity"/>
    <property type="evidence" value="ECO:0007669"/>
    <property type="project" value="UniProtKB-KW"/>
</dbReference>
<comment type="similarity">
    <text evidence="1 3">Belongs to the short-chain dehydrogenases/reductases (SDR) family.</text>
</comment>
<dbReference type="eggNOG" id="KOG1205">
    <property type="taxonomic scope" value="Eukaryota"/>
</dbReference>
<dbReference type="OrthoDB" id="47007at2759"/>
<evidence type="ECO:0000259" key="4">
    <source>
        <dbReference type="SMART" id="SM00822"/>
    </source>
</evidence>
<dbReference type="GO" id="GO:0005829">
    <property type="term" value="C:cytosol"/>
    <property type="evidence" value="ECO:0007669"/>
    <property type="project" value="TreeGrafter"/>
</dbReference>
<dbReference type="InterPro" id="IPR036291">
    <property type="entry name" value="NAD(P)-bd_dom_sf"/>
</dbReference>
<dbReference type="PANTHER" id="PTHR43391">
    <property type="entry name" value="RETINOL DEHYDROGENASE-RELATED"/>
    <property type="match status" value="1"/>
</dbReference>
<dbReference type="InterPro" id="IPR057326">
    <property type="entry name" value="KR_dom"/>
</dbReference>
<evidence type="ECO:0000256" key="3">
    <source>
        <dbReference type="RuleBase" id="RU000363"/>
    </source>
</evidence>
<dbReference type="InterPro" id="IPR002347">
    <property type="entry name" value="SDR_fam"/>
</dbReference>
<reference evidence="5 6" key="1">
    <citation type="journal article" date="2012" name="Genome Biol.">
        <title>Sequencing three crocodilian genomes to illuminate the evolution of archosaurs and amniotes.</title>
        <authorList>
            <person name="St John J.A."/>
            <person name="Braun E.L."/>
            <person name="Isberg S.R."/>
            <person name="Miles L.G."/>
            <person name="Chong A.Y."/>
            <person name="Gongora J."/>
            <person name="Dalzell P."/>
            <person name="Moran C."/>
            <person name="Bed'hom B."/>
            <person name="Abzhanov A."/>
            <person name="Burgess S.C."/>
            <person name="Cooksey A.M."/>
            <person name="Castoe T.A."/>
            <person name="Crawford N.G."/>
            <person name="Densmore L.D."/>
            <person name="Drew J.C."/>
            <person name="Edwards S.V."/>
            <person name="Faircloth B.C."/>
            <person name="Fujita M.K."/>
            <person name="Greenwold M.J."/>
            <person name="Hoffmann F.G."/>
            <person name="Howard J.M."/>
            <person name="Iguchi T."/>
            <person name="Janes D.E."/>
            <person name="Khan S.Y."/>
            <person name="Kohno S."/>
            <person name="de Koning A.J."/>
            <person name="Lance S.L."/>
            <person name="McCarthy F.M."/>
            <person name="McCormack J.E."/>
            <person name="Merchant M.E."/>
            <person name="Peterson D.G."/>
            <person name="Pollock D.D."/>
            <person name="Pourmand N."/>
            <person name="Raney B.J."/>
            <person name="Roessler K.A."/>
            <person name="Sanford J.R."/>
            <person name="Sawyer R.H."/>
            <person name="Schmidt C.J."/>
            <person name="Triplett E.W."/>
            <person name="Tuberville T.D."/>
            <person name="Venegas-Anaya M."/>
            <person name="Howard J.T."/>
            <person name="Jarvis E.D."/>
            <person name="Guillette L.J.Jr."/>
            <person name="Glenn T.C."/>
            <person name="Green R.E."/>
            <person name="Ray D.A."/>
        </authorList>
    </citation>
    <scope>NUCLEOTIDE SEQUENCE [LARGE SCALE GENOMIC DNA]</scope>
    <source>
        <strain evidence="5">KSC_2009_1</strain>
    </source>
</reference>
<dbReference type="PANTHER" id="PTHR43391:SF1">
    <property type="entry name" value="RETINOL DEHYDROGENASE 8-LIKE ISOFORM X1"/>
    <property type="match status" value="1"/>
</dbReference>
<dbReference type="PRINTS" id="PR00081">
    <property type="entry name" value="GDHRDH"/>
</dbReference>
<dbReference type="SUPFAM" id="SSF51735">
    <property type="entry name" value="NAD(P)-binding Rossmann-fold domains"/>
    <property type="match status" value="1"/>
</dbReference>
<comment type="caution">
    <text evidence="5">The sequence shown here is derived from an EMBL/GenBank/DDBJ whole genome shotgun (WGS) entry which is preliminary data.</text>
</comment>
<organism evidence="5 6">
    <name type="scientific">Alligator mississippiensis</name>
    <name type="common">American alligator</name>
    <dbReference type="NCBI Taxonomy" id="8496"/>
    <lineage>
        <taxon>Eukaryota</taxon>
        <taxon>Metazoa</taxon>
        <taxon>Chordata</taxon>
        <taxon>Craniata</taxon>
        <taxon>Vertebrata</taxon>
        <taxon>Euteleostomi</taxon>
        <taxon>Archelosauria</taxon>
        <taxon>Archosauria</taxon>
        <taxon>Crocodylia</taxon>
        <taxon>Alligatoridae</taxon>
        <taxon>Alligatorinae</taxon>
        <taxon>Alligator</taxon>
    </lineage>
</organism>
<gene>
    <name evidence="5" type="ORF">Y1Q_0015780</name>
</gene>
<dbReference type="SMART" id="SM00822">
    <property type="entry name" value="PKS_KR"/>
    <property type="match status" value="1"/>
</dbReference>